<feature type="domain" description="Integrase catalytic" evidence="2">
    <location>
        <begin position="9"/>
        <end position="177"/>
    </location>
</feature>
<dbReference type="GO" id="GO:0005634">
    <property type="term" value="C:nucleus"/>
    <property type="evidence" value="ECO:0007669"/>
    <property type="project" value="UniProtKB-ARBA"/>
</dbReference>
<evidence type="ECO:0000313" key="4">
    <source>
        <dbReference type="Proteomes" id="UP000765509"/>
    </source>
</evidence>
<keyword evidence="4" id="KW-1185">Reference proteome</keyword>
<keyword evidence="1" id="KW-0694">RNA-binding</keyword>
<dbReference type="GO" id="GO:0003723">
    <property type="term" value="F:RNA binding"/>
    <property type="evidence" value="ECO:0007669"/>
    <property type="project" value="UniProtKB-KW"/>
</dbReference>
<dbReference type="InterPro" id="IPR036397">
    <property type="entry name" value="RNaseH_sf"/>
</dbReference>
<proteinExistence type="predicted"/>
<dbReference type="OrthoDB" id="2505288at2759"/>
<name>A0A9Q3EIU4_9BASI</name>
<sequence length="237" mass="27159">MVLCICLSIDFIIQLQLSNSFNPTLVIVDRFSKMAVFIQAMSSINLLDLAHFFIKNILSKNGLPSRIVSDRGLIFVSSFWTNLCQQLKISRDLSDPYHTETDGETERVNQILEQYPQTDPQFDSVHITQDTPAGKLSTKIQSLPQDVKRELEVAINRFKRYADKSRASPPVFNPGEMLPPQWKSIHPFFHISLLKPVKTLTITNWNQGHPPHIIIEEEEEWEVSQILDSNIKRGKSC</sequence>
<evidence type="ECO:0000313" key="3">
    <source>
        <dbReference type="EMBL" id="MBW0523740.1"/>
    </source>
</evidence>
<dbReference type="SUPFAM" id="SSF53098">
    <property type="entry name" value="Ribonuclease H-like"/>
    <property type="match status" value="1"/>
</dbReference>
<dbReference type="AlphaFoldDB" id="A0A9Q3EIU4"/>
<reference evidence="3" key="1">
    <citation type="submission" date="2021-03" db="EMBL/GenBank/DDBJ databases">
        <title>Draft genome sequence of rust myrtle Austropuccinia psidii MF-1, a brazilian biotype.</title>
        <authorList>
            <person name="Quecine M.C."/>
            <person name="Pachon D.M.R."/>
            <person name="Bonatelli M.L."/>
            <person name="Correr F.H."/>
            <person name="Franceschini L.M."/>
            <person name="Leite T.F."/>
            <person name="Margarido G.R.A."/>
            <person name="Almeida C.A."/>
            <person name="Ferrarezi J.A."/>
            <person name="Labate C.A."/>
        </authorList>
    </citation>
    <scope>NUCLEOTIDE SEQUENCE</scope>
    <source>
        <strain evidence="3">MF-1</strain>
    </source>
</reference>
<gene>
    <name evidence="3" type="ORF">O181_063455</name>
</gene>
<dbReference type="Pfam" id="PF00665">
    <property type="entry name" value="rve"/>
    <property type="match status" value="1"/>
</dbReference>
<dbReference type="Gene3D" id="3.30.420.10">
    <property type="entry name" value="Ribonuclease H-like superfamily/Ribonuclease H"/>
    <property type="match status" value="1"/>
</dbReference>
<dbReference type="PANTHER" id="PTHR37984">
    <property type="entry name" value="PROTEIN CBG26694"/>
    <property type="match status" value="1"/>
</dbReference>
<dbReference type="PROSITE" id="PS50994">
    <property type="entry name" value="INTEGRASE"/>
    <property type="match status" value="1"/>
</dbReference>
<organism evidence="3 4">
    <name type="scientific">Austropuccinia psidii MF-1</name>
    <dbReference type="NCBI Taxonomy" id="1389203"/>
    <lineage>
        <taxon>Eukaryota</taxon>
        <taxon>Fungi</taxon>
        <taxon>Dikarya</taxon>
        <taxon>Basidiomycota</taxon>
        <taxon>Pucciniomycotina</taxon>
        <taxon>Pucciniomycetes</taxon>
        <taxon>Pucciniales</taxon>
        <taxon>Sphaerophragmiaceae</taxon>
        <taxon>Austropuccinia</taxon>
    </lineage>
</organism>
<protein>
    <recommendedName>
        <fullName evidence="2">Integrase catalytic domain-containing protein</fullName>
    </recommendedName>
</protein>
<dbReference type="InterPro" id="IPR012337">
    <property type="entry name" value="RNaseH-like_sf"/>
</dbReference>
<dbReference type="GO" id="GO:0015074">
    <property type="term" value="P:DNA integration"/>
    <property type="evidence" value="ECO:0007669"/>
    <property type="project" value="InterPro"/>
</dbReference>
<comment type="caution">
    <text evidence="3">The sequence shown here is derived from an EMBL/GenBank/DDBJ whole genome shotgun (WGS) entry which is preliminary data.</text>
</comment>
<evidence type="ECO:0000256" key="1">
    <source>
        <dbReference type="ARBA" id="ARBA00022884"/>
    </source>
</evidence>
<dbReference type="InterPro" id="IPR050951">
    <property type="entry name" value="Retrovirus_Pol_polyprotein"/>
</dbReference>
<dbReference type="EMBL" id="AVOT02030542">
    <property type="protein sequence ID" value="MBW0523740.1"/>
    <property type="molecule type" value="Genomic_DNA"/>
</dbReference>
<accession>A0A9Q3EIU4</accession>
<evidence type="ECO:0000259" key="2">
    <source>
        <dbReference type="PROSITE" id="PS50994"/>
    </source>
</evidence>
<dbReference type="PANTHER" id="PTHR37984:SF5">
    <property type="entry name" value="PROTEIN NYNRIN-LIKE"/>
    <property type="match status" value="1"/>
</dbReference>
<dbReference type="InterPro" id="IPR001584">
    <property type="entry name" value="Integrase_cat-core"/>
</dbReference>
<dbReference type="Proteomes" id="UP000765509">
    <property type="component" value="Unassembled WGS sequence"/>
</dbReference>